<dbReference type="GO" id="GO:0051903">
    <property type="term" value="F:S-(hydroxymethyl)glutathione dehydrogenase [NAD(P)+] activity"/>
    <property type="evidence" value="ECO:0007669"/>
    <property type="project" value="TreeGrafter"/>
</dbReference>
<comment type="catalytic activity">
    <reaction evidence="11">
        <text>a secondary alcohol + NAD(+) = a ketone + NADH + H(+)</text>
        <dbReference type="Rhea" id="RHEA:10740"/>
        <dbReference type="ChEBI" id="CHEBI:15378"/>
        <dbReference type="ChEBI" id="CHEBI:17087"/>
        <dbReference type="ChEBI" id="CHEBI:35681"/>
        <dbReference type="ChEBI" id="CHEBI:57540"/>
        <dbReference type="ChEBI" id="CHEBI:57945"/>
        <dbReference type="EC" id="1.1.1.1"/>
    </reaction>
</comment>
<evidence type="ECO:0000256" key="11">
    <source>
        <dbReference type="ARBA" id="ARBA00049164"/>
    </source>
</evidence>
<keyword evidence="9" id="KW-0560">Oxidoreductase</keyword>
<dbReference type="SUPFAM" id="SSF50129">
    <property type="entry name" value="GroES-like"/>
    <property type="match status" value="1"/>
</dbReference>
<dbReference type="Gene3D" id="3.90.180.10">
    <property type="entry name" value="Medium-chain alcohol dehydrogenases, catalytic domain"/>
    <property type="match status" value="1"/>
</dbReference>
<comment type="caution">
    <text evidence="14">The sequence shown here is derived from an EMBL/GenBank/DDBJ whole genome shotgun (WGS) entry which is preliminary data.</text>
</comment>
<keyword evidence="10" id="KW-0520">NAD</keyword>
<comment type="cofactor">
    <cofactor evidence="1">
        <name>Zn(2+)</name>
        <dbReference type="ChEBI" id="CHEBI:29105"/>
    </cofactor>
</comment>
<name>A0AAW0LHQ3_QUESU</name>
<evidence type="ECO:0000256" key="7">
    <source>
        <dbReference type="ARBA" id="ARBA00022723"/>
    </source>
</evidence>
<dbReference type="EC" id="1.1.1.1" evidence="5"/>
<evidence type="ECO:0000256" key="2">
    <source>
        <dbReference type="ARBA" id="ARBA00004496"/>
    </source>
</evidence>
<evidence type="ECO:0000313" key="15">
    <source>
        <dbReference type="Proteomes" id="UP000237347"/>
    </source>
</evidence>
<protein>
    <recommendedName>
        <fullName evidence="5">alcohol dehydrogenase</fullName>
        <ecNumber evidence="5">1.1.1.1</ecNumber>
    </recommendedName>
</protein>
<evidence type="ECO:0000256" key="4">
    <source>
        <dbReference type="ARBA" id="ARBA00011738"/>
    </source>
</evidence>
<proteinExistence type="inferred from homology"/>
<feature type="compositionally biased region" description="Basic and acidic residues" evidence="13">
    <location>
        <begin position="170"/>
        <end position="179"/>
    </location>
</feature>
<keyword evidence="8" id="KW-0862">Zinc</keyword>
<feature type="region of interest" description="Disordered" evidence="13">
    <location>
        <begin position="89"/>
        <end position="179"/>
    </location>
</feature>
<keyword evidence="6" id="KW-0963">Cytoplasm</keyword>
<dbReference type="Proteomes" id="UP000237347">
    <property type="component" value="Unassembled WGS sequence"/>
</dbReference>
<comment type="catalytic activity">
    <reaction evidence="12">
        <text>a primary alcohol + NAD(+) = an aldehyde + NADH + H(+)</text>
        <dbReference type="Rhea" id="RHEA:10736"/>
        <dbReference type="ChEBI" id="CHEBI:15378"/>
        <dbReference type="ChEBI" id="CHEBI:15734"/>
        <dbReference type="ChEBI" id="CHEBI:17478"/>
        <dbReference type="ChEBI" id="CHEBI:57540"/>
        <dbReference type="ChEBI" id="CHEBI:57945"/>
        <dbReference type="EC" id="1.1.1.1"/>
    </reaction>
</comment>
<comment type="subunit">
    <text evidence="4">Homodimer.</text>
</comment>
<evidence type="ECO:0000256" key="10">
    <source>
        <dbReference type="ARBA" id="ARBA00023027"/>
    </source>
</evidence>
<feature type="compositionally biased region" description="Basic and acidic residues" evidence="13">
    <location>
        <begin position="130"/>
        <end position="143"/>
    </location>
</feature>
<gene>
    <name evidence="14" type="primary">ADH_1</name>
    <name evidence="14" type="ORF">CFP56_043081</name>
</gene>
<evidence type="ECO:0000256" key="8">
    <source>
        <dbReference type="ARBA" id="ARBA00022833"/>
    </source>
</evidence>
<evidence type="ECO:0000256" key="13">
    <source>
        <dbReference type="SAM" id="MobiDB-lite"/>
    </source>
</evidence>
<evidence type="ECO:0000313" key="14">
    <source>
        <dbReference type="EMBL" id="KAK7851090.1"/>
    </source>
</evidence>
<evidence type="ECO:0000256" key="6">
    <source>
        <dbReference type="ARBA" id="ARBA00022490"/>
    </source>
</evidence>
<evidence type="ECO:0000256" key="1">
    <source>
        <dbReference type="ARBA" id="ARBA00001947"/>
    </source>
</evidence>
<evidence type="ECO:0000256" key="3">
    <source>
        <dbReference type="ARBA" id="ARBA00008072"/>
    </source>
</evidence>
<keyword evidence="7" id="KW-0479">Metal-binding</keyword>
<dbReference type="PANTHER" id="PTHR43880:SF9">
    <property type="entry name" value="ALCOHOL DEHYDROGENASE 1"/>
    <property type="match status" value="1"/>
</dbReference>
<accession>A0AAW0LHQ3</accession>
<evidence type="ECO:0000256" key="9">
    <source>
        <dbReference type="ARBA" id="ARBA00023002"/>
    </source>
</evidence>
<dbReference type="PANTHER" id="PTHR43880">
    <property type="entry name" value="ALCOHOL DEHYDROGENASE"/>
    <property type="match status" value="1"/>
</dbReference>
<dbReference type="GO" id="GO:0046294">
    <property type="term" value="P:formaldehyde catabolic process"/>
    <property type="evidence" value="ECO:0007669"/>
    <property type="project" value="TreeGrafter"/>
</dbReference>
<evidence type="ECO:0000256" key="12">
    <source>
        <dbReference type="ARBA" id="ARBA00049243"/>
    </source>
</evidence>
<comment type="similarity">
    <text evidence="3">Belongs to the zinc-containing alcohol dehydrogenase family.</text>
</comment>
<comment type="subcellular location">
    <subcellularLocation>
        <location evidence="2">Cytoplasm</location>
    </subcellularLocation>
</comment>
<dbReference type="GO" id="GO:0004022">
    <property type="term" value="F:alcohol dehydrogenase (NAD+) activity"/>
    <property type="evidence" value="ECO:0007669"/>
    <property type="project" value="UniProtKB-EC"/>
</dbReference>
<reference evidence="14 15" key="1">
    <citation type="journal article" date="2018" name="Sci. Data">
        <title>The draft genome sequence of cork oak.</title>
        <authorList>
            <person name="Ramos A.M."/>
            <person name="Usie A."/>
            <person name="Barbosa P."/>
            <person name="Barros P.M."/>
            <person name="Capote T."/>
            <person name="Chaves I."/>
            <person name="Simoes F."/>
            <person name="Abreu I."/>
            <person name="Carrasquinho I."/>
            <person name="Faro C."/>
            <person name="Guimaraes J.B."/>
            <person name="Mendonca D."/>
            <person name="Nobrega F."/>
            <person name="Rodrigues L."/>
            <person name="Saibo N.J.M."/>
            <person name="Varela M.C."/>
            <person name="Egas C."/>
            <person name="Matos J."/>
            <person name="Miguel C.M."/>
            <person name="Oliveira M.M."/>
            <person name="Ricardo C.P."/>
            <person name="Goncalves S."/>
        </authorList>
    </citation>
    <scope>NUCLEOTIDE SEQUENCE [LARGE SCALE GENOMIC DNA]</scope>
    <source>
        <strain evidence="15">cv. HL8</strain>
    </source>
</reference>
<feature type="compositionally biased region" description="Basic and acidic residues" evidence="13">
    <location>
        <begin position="90"/>
        <end position="115"/>
    </location>
</feature>
<dbReference type="GO" id="GO:0008270">
    <property type="term" value="F:zinc ion binding"/>
    <property type="evidence" value="ECO:0007669"/>
    <property type="project" value="TreeGrafter"/>
</dbReference>
<dbReference type="InterPro" id="IPR011032">
    <property type="entry name" value="GroES-like_sf"/>
</dbReference>
<evidence type="ECO:0000256" key="5">
    <source>
        <dbReference type="ARBA" id="ARBA00013190"/>
    </source>
</evidence>
<dbReference type="EMBL" id="PKMF04000092">
    <property type="protein sequence ID" value="KAK7851090.1"/>
    <property type="molecule type" value="Genomic_DNA"/>
</dbReference>
<sequence>MSSTAGQVIKCKAAVAWEAGKPLVIEEVELAPPQANEVRMKILFTALCHTDVYFWEAKSSFQSPRPLFPPRRPPKGLARLVTKALVKVAKGKEATQGRTRPEAKGKGASHGKEVSQAKPLLETKGLMADQGKETISKTKKSELVKPQAVAQEKKATSSKAADPLVPQPVNKEDPRPTQT</sequence>
<dbReference type="GO" id="GO:0005829">
    <property type="term" value="C:cytosol"/>
    <property type="evidence" value="ECO:0007669"/>
    <property type="project" value="TreeGrafter"/>
</dbReference>
<keyword evidence="15" id="KW-1185">Reference proteome</keyword>
<organism evidence="14 15">
    <name type="scientific">Quercus suber</name>
    <name type="common">Cork oak</name>
    <dbReference type="NCBI Taxonomy" id="58331"/>
    <lineage>
        <taxon>Eukaryota</taxon>
        <taxon>Viridiplantae</taxon>
        <taxon>Streptophyta</taxon>
        <taxon>Embryophyta</taxon>
        <taxon>Tracheophyta</taxon>
        <taxon>Spermatophyta</taxon>
        <taxon>Magnoliopsida</taxon>
        <taxon>eudicotyledons</taxon>
        <taxon>Gunneridae</taxon>
        <taxon>Pentapetalae</taxon>
        <taxon>rosids</taxon>
        <taxon>fabids</taxon>
        <taxon>Fagales</taxon>
        <taxon>Fagaceae</taxon>
        <taxon>Quercus</taxon>
    </lineage>
</organism>
<dbReference type="AlphaFoldDB" id="A0AAW0LHQ3"/>